<dbReference type="PANTHER" id="PTHR13468:SF22">
    <property type="entry name" value="DEK DOMAIN-CONTAINING CHROMATIN-ASSOCIATED PROTEIN 3"/>
    <property type="match status" value="1"/>
</dbReference>
<evidence type="ECO:0000256" key="1">
    <source>
        <dbReference type="SAM" id="MobiDB-lite"/>
    </source>
</evidence>
<feature type="compositionally biased region" description="Low complexity" evidence="1">
    <location>
        <begin position="295"/>
        <end position="306"/>
    </location>
</feature>
<feature type="non-terminal residue" evidence="2">
    <location>
        <position position="1"/>
    </location>
</feature>
<proteinExistence type="predicted"/>
<name>A0A7J7M0K1_9MAGN</name>
<feature type="region of interest" description="Disordered" evidence="1">
    <location>
        <begin position="72"/>
        <end position="98"/>
    </location>
</feature>
<feature type="compositionally biased region" description="Low complexity" evidence="1">
    <location>
        <begin position="272"/>
        <end position="284"/>
    </location>
</feature>
<dbReference type="GO" id="GO:0006325">
    <property type="term" value="P:chromatin organization"/>
    <property type="evidence" value="ECO:0007669"/>
    <property type="project" value="InterPro"/>
</dbReference>
<feature type="compositionally biased region" description="Basic and acidic residues" evidence="1">
    <location>
        <begin position="423"/>
        <end position="433"/>
    </location>
</feature>
<keyword evidence="3" id="KW-1185">Reference proteome</keyword>
<feature type="region of interest" description="Disordered" evidence="1">
    <location>
        <begin position="326"/>
        <end position="501"/>
    </location>
</feature>
<dbReference type="AlphaFoldDB" id="A0A7J7M0K1"/>
<feature type="compositionally biased region" description="Low complexity" evidence="1">
    <location>
        <begin position="85"/>
        <end position="95"/>
    </location>
</feature>
<dbReference type="OrthoDB" id="1600564at2759"/>
<dbReference type="InterPro" id="IPR044198">
    <property type="entry name" value="DEK"/>
</dbReference>
<dbReference type="EMBL" id="JACGCM010001848">
    <property type="protein sequence ID" value="KAF6148330.1"/>
    <property type="molecule type" value="Genomic_DNA"/>
</dbReference>
<dbReference type="GO" id="GO:2000779">
    <property type="term" value="P:regulation of double-strand break repair"/>
    <property type="evidence" value="ECO:0007669"/>
    <property type="project" value="TreeGrafter"/>
</dbReference>
<reference evidence="2 3" key="1">
    <citation type="journal article" date="2020" name="IScience">
        <title>Genome Sequencing of the Endangered Kingdonia uniflora (Circaeasteraceae, Ranunculales) Reveals Potential Mechanisms of Evolutionary Specialization.</title>
        <authorList>
            <person name="Sun Y."/>
            <person name="Deng T."/>
            <person name="Zhang A."/>
            <person name="Moore M.J."/>
            <person name="Landis J.B."/>
            <person name="Lin N."/>
            <person name="Zhang H."/>
            <person name="Zhang X."/>
            <person name="Huang J."/>
            <person name="Zhang X."/>
            <person name="Sun H."/>
            <person name="Wang H."/>
        </authorList>
    </citation>
    <scope>NUCLEOTIDE SEQUENCE [LARGE SCALE GENOMIC DNA]</scope>
    <source>
        <strain evidence="2">TB1705</strain>
        <tissue evidence="2">Leaf</tissue>
    </source>
</reference>
<dbReference type="GO" id="GO:0005634">
    <property type="term" value="C:nucleus"/>
    <property type="evidence" value="ECO:0007669"/>
    <property type="project" value="TreeGrafter"/>
</dbReference>
<evidence type="ECO:0000313" key="3">
    <source>
        <dbReference type="Proteomes" id="UP000541444"/>
    </source>
</evidence>
<dbReference type="PANTHER" id="PTHR13468">
    <property type="entry name" value="DEK PROTEIN"/>
    <property type="match status" value="1"/>
</dbReference>
<feature type="compositionally biased region" description="Acidic residues" evidence="1">
    <location>
        <begin position="400"/>
        <end position="412"/>
    </location>
</feature>
<organism evidence="2 3">
    <name type="scientific">Kingdonia uniflora</name>
    <dbReference type="NCBI Taxonomy" id="39325"/>
    <lineage>
        <taxon>Eukaryota</taxon>
        <taxon>Viridiplantae</taxon>
        <taxon>Streptophyta</taxon>
        <taxon>Embryophyta</taxon>
        <taxon>Tracheophyta</taxon>
        <taxon>Spermatophyta</taxon>
        <taxon>Magnoliopsida</taxon>
        <taxon>Ranunculales</taxon>
        <taxon>Circaeasteraceae</taxon>
        <taxon>Kingdonia</taxon>
    </lineage>
</organism>
<feature type="region of interest" description="Disordered" evidence="1">
    <location>
        <begin position="268"/>
        <end position="313"/>
    </location>
</feature>
<comment type="caution">
    <text evidence="2">The sequence shown here is derived from an EMBL/GenBank/DDBJ whole genome shotgun (WGS) entry which is preliminary data.</text>
</comment>
<dbReference type="Proteomes" id="UP000541444">
    <property type="component" value="Unassembled WGS sequence"/>
</dbReference>
<dbReference type="GO" id="GO:0042393">
    <property type="term" value="F:histone binding"/>
    <property type="evidence" value="ECO:0007669"/>
    <property type="project" value="TreeGrafter"/>
</dbReference>
<protein>
    <submittedName>
        <fullName evidence="2">Uncharacterized protein</fullName>
    </submittedName>
</protein>
<evidence type="ECO:0000313" key="2">
    <source>
        <dbReference type="EMBL" id="KAF6148330.1"/>
    </source>
</evidence>
<sequence>GVQAIKKEGKETFKMLHLILFGRRGKAFQIKNNLLQFSGFVWHKNEEDIVFKLLDFLAVPCATTDVLLAEKEQSSKSGKRKRTTKGSTSTSGGTTVKRSQRPTISAGYLFTNNAHLIWESLRKVYSQRENNAWIFQLSNEIGNFKQGTQTLGMYYARLRSSWEELSHYDSFIEWPACSPSENVPIPPTAVEIYAKIVEKTRVFQFLAGLNPDFEYARVHLLDRTPFPTLEEAHAYCLSDQSRRSPMPPISGIPSETFAMAVRYAYPAPPSVPSQSSHTSSPSLSLRPAGYQPRPSQSSAHLSADSSMPDSSAFSALSQDEINRFILDDGRQPPTPDCQTSSVAPGLPPVIDSPLSGIEPSPTTSIQVITDDDSPISHSDDDRPKRRKTDYAIMENKFDVSDESQEEEYEEKDNDVLVGSEDEAAVHSESKEKEDESEEERVKQNLGKPSSKDEDESEVEKEVGTQGKRSRKSSSKKEDESEEDDAGTRKQSSRKSSGKDVPFYLPVQTDQFVRFKRRVCATLRSKDQSDFVDSRVPQVKAFKDGIYMIFIGVNDIRLSLFQHKLSPAEVKNKTVPSVVAAISKAIHGVGSSIAISFSVYETLRSSWQIRRPQDSTILVNKVHPAVNFTSEKASQASYFAYEKTGEAANMEKVQNRRQTMHTPLPRTP</sequence>
<accession>A0A7J7M0K1</accession>
<dbReference type="GO" id="GO:0003677">
    <property type="term" value="F:DNA binding"/>
    <property type="evidence" value="ECO:0007669"/>
    <property type="project" value="InterPro"/>
</dbReference>
<gene>
    <name evidence="2" type="ORF">GIB67_025549</name>
</gene>